<feature type="transmembrane region" description="Helical" evidence="2">
    <location>
        <begin position="38"/>
        <end position="61"/>
    </location>
</feature>
<protein>
    <recommendedName>
        <fullName evidence="5">Lipopolysaccharide assembly protein A domain-containing protein</fullName>
    </recommendedName>
</protein>
<reference evidence="3 4" key="1">
    <citation type="journal article" date="2016" name="Nat. Commun.">
        <title>Thousands of microbial genomes shed light on interconnected biogeochemical processes in an aquifer system.</title>
        <authorList>
            <person name="Anantharaman K."/>
            <person name="Brown C.T."/>
            <person name="Hug L.A."/>
            <person name="Sharon I."/>
            <person name="Castelle C.J."/>
            <person name="Probst A.J."/>
            <person name="Thomas B.C."/>
            <person name="Singh A."/>
            <person name="Wilkins M.J."/>
            <person name="Karaoz U."/>
            <person name="Brodie E.L."/>
            <person name="Williams K.H."/>
            <person name="Hubbard S.S."/>
            <person name="Banfield J.F."/>
        </authorList>
    </citation>
    <scope>NUCLEOTIDE SEQUENCE [LARGE SCALE GENOMIC DNA]</scope>
</reference>
<keyword evidence="2" id="KW-1133">Transmembrane helix</keyword>
<accession>A0A1F6A5A6</accession>
<evidence type="ECO:0000256" key="1">
    <source>
        <dbReference type="SAM" id="Coils"/>
    </source>
</evidence>
<evidence type="ECO:0000313" key="4">
    <source>
        <dbReference type="Proteomes" id="UP000177871"/>
    </source>
</evidence>
<evidence type="ECO:0000313" key="3">
    <source>
        <dbReference type="EMBL" id="OGG19642.1"/>
    </source>
</evidence>
<proteinExistence type="predicted"/>
<keyword evidence="2" id="KW-0472">Membrane</keyword>
<gene>
    <name evidence="3" type="ORF">A2721_00815</name>
</gene>
<keyword evidence="1" id="KW-0175">Coiled coil</keyword>
<dbReference type="EMBL" id="MFJK01000005">
    <property type="protein sequence ID" value="OGG19642.1"/>
    <property type="molecule type" value="Genomic_DNA"/>
</dbReference>
<dbReference type="Proteomes" id="UP000177871">
    <property type="component" value="Unassembled WGS sequence"/>
</dbReference>
<organism evidence="3 4">
    <name type="scientific">Candidatus Gottesmanbacteria bacterium RIFCSPHIGHO2_01_FULL_47_48</name>
    <dbReference type="NCBI Taxonomy" id="1798381"/>
    <lineage>
        <taxon>Bacteria</taxon>
        <taxon>Candidatus Gottesmaniibacteriota</taxon>
    </lineage>
</organism>
<evidence type="ECO:0008006" key="5">
    <source>
        <dbReference type="Google" id="ProtNLM"/>
    </source>
</evidence>
<keyword evidence="2" id="KW-0812">Transmembrane</keyword>
<dbReference type="STRING" id="1798381.A2721_00815"/>
<dbReference type="AlphaFoldDB" id="A0A1F6A5A6"/>
<name>A0A1F6A5A6_9BACT</name>
<comment type="caution">
    <text evidence="3">The sequence shown here is derived from an EMBL/GenBank/DDBJ whole genome shotgun (WGS) entry which is preliminary data.</text>
</comment>
<feature type="coiled-coil region" evidence="1">
    <location>
        <begin position="75"/>
        <end position="109"/>
    </location>
</feature>
<evidence type="ECO:0000256" key="2">
    <source>
        <dbReference type="SAM" id="Phobius"/>
    </source>
</evidence>
<sequence>MLNLVLAIILGGLFAYVALQNATIVPFTPGSLAFTLPLYFVAFGALLFGTLLAGIFSLAGWTASTLTIAGKDSQLNKTQKLLEDLKVRLNELEVENTQLKGESREMATAAKTQAEIAHTQAHIEDRAHVHWPHSNSLNNFLARLRYRLAI</sequence>